<feature type="region of interest" description="Disordered" evidence="2">
    <location>
        <begin position="431"/>
        <end position="499"/>
    </location>
</feature>
<feature type="region of interest" description="Disordered" evidence="2">
    <location>
        <begin position="258"/>
        <end position="284"/>
    </location>
</feature>
<dbReference type="EMBL" id="NBCO01000009">
    <property type="protein sequence ID" value="ORC90072.1"/>
    <property type="molecule type" value="Genomic_DNA"/>
</dbReference>
<evidence type="ECO:0000313" key="4">
    <source>
        <dbReference type="Proteomes" id="UP000192257"/>
    </source>
</evidence>
<comment type="caution">
    <text evidence="3">The sequence shown here is derived from an EMBL/GenBank/DDBJ whole genome shotgun (WGS) entry which is preliminary data.</text>
</comment>
<organism evidence="3 4">
    <name type="scientific">Trypanosoma theileri</name>
    <dbReference type="NCBI Taxonomy" id="67003"/>
    <lineage>
        <taxon>Eukaryota</taxon>
        <taxon>Discoba</taxon>
        <taxon>Euglenozoa</taxon>
        <taxon>Kinetoplastea</taxon>
        <taxon>Metakinetoplastina</taxon>
        <taxon>Trypanosomatida</taxon>
        <taxon>Trypanosomatidae</taxon>
        <taxon>Trypanosoma</taxon>
    </lineage>
</organism>
<dbReference type="RefSeq" id="XP_028884138.1">
    <property type="nucleotide sequence ID" value="XM_029024361.1"/>
</dbReference>
<reference evidence="3 4" key="1">
    <citation type="submission" date="2017-03" db="EMBL/GenBank/DDBJ databases">
        <title>An alternative strategy for trypanosome survival in the mammalian bloodstream revealed through genome and transcriptome analysis of the ubiquitous bovine parasite Trypanosoma (Megatrypanum) theileri.</title>
        <authorList>
            <person name="Kelly S."/>
            <person name="Ivens A."/>
            <person name="Mott A."/>
            <person name="O'Neill E."/>
            <person name="Emms D."/>
            <person name="Macleod O."/>
            <person name="Voorheis P."/>
            <person name="Matthews J."/>
            <person name="Matthews K."/>
            <person name="Carrington M."/>
        </authorList>
    </citation>
    <scope>NUCLEOTIDE SEQUENCE [LARGE SCALE GENOMIC DNA]</scope>
    <source>
        <strain evidence="3">Edinburgh</strain>
    </source>
</reference>
<dbReference type="VEuPathDB" id="TriTrypDB:TM35_000091220"/>
<evidence type="ECO:0000256" key="2">
    <source>
        <dbReference type="SAM" id="MobiDB-lite"/>
    </source>
</evidence>
<keyword evidence="4" id="KW-1185">Reference proteome</keyword>
<accession>A0A1X0NZF9</accession>
<feature type="region of interest" description="Disordered" evidence="2">
    <location>
        <begin position="1"/>
        <end position="32"/>
    </location>
</feature>
<feature type="compositionally biased region" description="Low complexity" evidence="2">
    <location>
        <begin position="98"/>
        <end position="117"/>
    </location>
</feature>
<gene>
    <name evidence="3" type="ORF">TM35_000091220</name>
</gene>
<dbReference type="OrthoDB" id="266289at2759"/>
<feature type="compositionally biased region" description="Pro residues" evidence="2">
    <location>
        <begin position="49"/>
        <end position="59"/>
    </location>
</feature>
<evidence type="ECO:0000313" key="3">
    <source>
        <dbReference type="EMBL" id="ORC90072.1"/>
    </source>
</evidence>
<feature type="compositionally biased region" description="Low complexity" evidence="2">
    <location>
        <begin position="66"/>
        <end position="90"/>
    </location>
</feature>
<keyword evidence="1" id="KW-0175">Coiled coil</keyword>
<sequence>MSAYEDSFEDTDTDTNTTADSSHAHSESSLLVRSTEALLPSSSAAVAAPPVPVPVPLPQPVEEVEPAGPTTRTARPPADTTNIDPPFSSSSPPPPPANTTTNPANSAASLTASTSLNQDKHDSSLKDLAIPRRTTTSTDTMPSSLDMQYAGLVAPKGDEFQVLSSYIAFRGSSQGSVRGTSATTDSVIKLTGESGVVAVAEVVEGSAVLQKSSPTPSALDHPVREETEQDTTISRIASSSVFSTLSQHMGKLQARQENINTTGLPKEPMVTTTSELPHDDNDDDRKALVSKTPTVTMNDGITSAVIGSTNITSSPAVVSVSCLPPPPSIPEVPPAPQITFSLPNVAPPMSLTSAVTSSRLPGMENILANVPPPLPSRDPQQDPKIIELRETSEAVERLVRAFALLRGHAVPSTTTGTDSDLLATEKTSFNTKDTEKLSSFRQQHGVGDAGTVRVSQSAAHSLPRRRSPYTELGSINSRSGSKNKKENIQDDDEMDENKQKSLKINEAAVEDAIMCLVMELLQRDAKQPFEERNDRKAIQPSFEVVDMENFRSSTHPHTGKGRKPALDKLVPFSVFEGGMQTFAPDNADAADSLYHNIIDALQKYVWSHVSAPRNQRNYDKTGGGGGGGGNFTPASAFFVWVLLLDLLSVCMQVLENRLAAGVNDTTPVWIQYEGPHEAESLARNAVHCLPFEVLDPSTGENGASAAATTGRRPLFRMEYWVTRNTMWTITEALAASIREGVVSRSDGYRAFRSDGSPSSSGGYGFSSDDMGMLDPAALCPTRIPLFSLVPAERTGGGPREDSSHVRKTFARNDVQNDDGETNTEDYFQIEPQTLELLAHTVSTVSTELLERDIQTTGKKYRQYYQDASRGVAEAVSELLNDAGIRAAVQRRAKAKMVEISERREVSGRATREEKERSMIAAAEEEAERVVEKILQEMRLEEANRR</sequence>
<feature type="region of interest" description="Disordered" evidence="2">
    <location>
        <begin position="209"/>
        <end position="231"/>
    </location>
</feature>
<dbReference type="GeneID" id="39984141"/>
<dbReference type="AlphaFoldDB" id="A0A1X0NZF9"/>
<feature type="compositionally biased region" description="Polar residues" evidence="2">
    <location>
        <begin position="133"/>
        <end position="143"/>
    </location>
</feature>
<dbReference type="Proteomes" id="UP000192257">
    <property type="component" value="Unassembled WGS sequence"/>
</dbReference>
<feature type="region of interest" description="Disordered" evidence="2">
    <location>
        <begin position="44"/>
        <end position="143"/>
    </location>
</feature>
<feature type="compositionally biased region" description="Acidic residues" evidence="2">
    <location>
        <begin position="1"/>
        <end position="13"/>
    </location>
</feature>
<name>A0A1X0NZF9_9TRYP</name>
<proteinExistence type="predicted"/>
<feature type="coiled-coil region" evidence="1">
    <location>
        <begin position="912"/>
        <end position="943"/>
    </location>
</feature>
<evidence type="ECO:0000256" key="1">
    <source>
        <dbReference type="SAM" id="Coils"/>
    </source>
</evidence>
<protein>
    <submittedName>
        <fullName evidence="3">Uncharacterized protein</fullName>
    </submittedName>
</protein>